<sequence>MTVRFDQKNLVAIGPGSGGFWPPSNEGRTLASGFSTRSFALLTRAICKPRTRRASFANAGSSARPREFTHGLAIPVPHSAAPSSSPHTHIDYTYYAFLILFSVAAPPCAAPSASCLQRASDSDSRIARDRLSRRQGLTATPGCAPYAKFSLRALYRVEAHRPIMRLPLGAELVSAGRPLLPRLPALSDKRSPRHVRLVTHPIPLVLRPNAINVQWQIALLRPRDLLALTIPTLPALIDDDRLEAPSACPFQVCAHQRAPPSPPPASSGGSDSLHTPPHLGRMATTRYALASRPPALVPLGPQPAAPPRFLFTGRESETSKCIRPRALPQARGLLIRGYKPRLVSPALCHGRAGRLLGVIGTRTLLVVRPASLHEARARAACPVGAALAASISPRTQSRSPSTSTLRSPPSTYTVSRPLSLVAQSSFTLMHPPNALSPGIRRRFKDVPERVGDSAAQGASRAPPAARRLPFAALIDRLPSPLAKCTRLTPVLVLDRPRLDDGPFFHRVSAASRRS</sequence>
<feature type="region of interest" description="Disordered" evidence="1">
    <location>
        <begin position="390"/>
        <end position="413"/>
    </location>
</feature>
<name>A0AAD7CD55_MYCRO</name>
<evidence type="ECO:0000256" key="1">
    <source>
        <dbReference type="SAM" id="MobiDB-lite"/>
    </source>
</evidence>
<gene>
    <name evidence="2" type="ORF">B0H17DRAFT_1215889</name>
</gene>
<feature type="region of interest" description="Disordered" evidence="1">
    <location>
        <begin position="254"/>
        <end position="279"/>
    </location>
</feature>
<reference evidence="2" key="1">
    <citation type="submission" date="2023-03" db="EMBL/GenBank/DDBJ databases">
        <title>Massive genome expansion in bonnet fungi (Mycena s.s.) driven by repeated elements and novel gene families across ecological guilds.</title>
        <authorList>
            <consortium name="Lawrence Berkeley National Laboratory"/>
            <person name="Harder C.B."/>
            <person name="Miyauchi S."/>
            <person name="Viragh M."/>
            <person name="Kuo A."/>
            <person name="Thoen E."/>
            <person name="Andreopoulos B."/>
            <person name="Lu D."/>
            <person name="Skrede I."/>
            <person name="Drula E."/>
            <person name="Henrissat B."/>
            <person name="Morin E."/>
            <person name="Kohler A."/>
            <person name="Barry K."/>
            <person name="LaButti K."/>
            <person name="Morin E."/>
            <person name="Salamov A."/>
            <person name="Lipzen A."/>
            <person name="Mereny Z."/>
            <person name="Hegedus B."/>
            <person name="Baldrian P."/>
            <person name="Stursova M."/>
            <person name="Weitz H."/>
            <person name="Taylor A."/>
            <person name="Grigoriev I.V."/>
            <person name="Nagy L.G."/>
            <person name="Martin F."/>
            <person name="Kauserud H."/>
        </authorList>
    </citation>
    <scope>NUCLEOTIDE SEQUENCE</scope>
    <source>
        <strain evidence="2">CBHHK067</strain>
    </source>
</reference>
<protein>
    <submittedName>
        <fullName evidence="2">Uncharacterized protein</fullName>
    </submittedName>
</protein>
<evidence type="ECO:0000313" key="2">
    <source>
        <dbReference type="EMBL" id="KAJ7645803.1"/>
    </source>
</evidence>
<organism evidence="2 3">
    <name type="scientific">Mycena rosella</name>
    <name type="common">Pink bonnet</name>
    <name type="synonym">Agaricus rosellus</name>
    <dbReference type="NCBI Taxonomy" id="1033263"/>
    <lineage>
        <taxon>Eukaryota</taxon>
        <taxon>Fungi</taxon>
        <taxon>Dikarya</taxon>
        <taxon>Basidiomycota</taxon>
        <taxon>Agaricomycotina</taxon>
        <taxon>Agaricomycetes</taxon>
        <taxon>Agaricomycetidae</taxon>
        <taxon>Agaricales</taxon>
        <taxon>Marasmiineae</taxon>
        <taxon>Mycenaceae</taxon>
        <taxon>Mycena</taxon>
    </lineage>
</organism>
<proteinExistence type="predicted"/>
<feature type="compositionally biased region" description="Low complexity" evidence="1">
    <location>
        <begin position="390"/>
        <end position="411"/>
    </location>
</feature>
<accession>A0AAD7CD55</accession>
<dbReference type="AlphaFoldDB" id="A0AAD7CD55"/>
<dbReference type="Proteomes" id="UP001221757">
    <property type="component" value="Unassembled WGS sequence"/>
</dbReference>
<comment type="caution">
    <text evidence="2">The sequence shown here is derived from an EMBL/GenBank/DDBJ whole genome shotgun (WGS) entry which is preliminary data.</text>
</comment>
<keyword evidence="3" id="KW-1185">Reference proteome</keyword>
<dbReference type="EMBL" id="JARKIE010000392">
    <property type="protein sequence ID" value="KAJ7645803.1"/>
    <property type="molecule type" value="Genomic_DNA"/>
</dbReference>
<evidence type="ECO:0000313" key="3">
    <source>
        <dbReference type="Proteomes" id="UP001221757"/>
    </source>
</evidence>